<organism evidence="2 3">
    <name type="scientific">Crenichthys baileyi</name>
    <name type="common">White River springfish</name>
    <dbReference type="NCBI Taxonomy" id="28760"/>
    <lineage>
        <taxon>Eukaryota</taxon>
        <taxon>Metazoa</taxon>
        <taxon>Chordata</taxon>
        <taxon>Craniata</taxon>
        <taxon>Vertebrata</taxon>
        <taxon>Euteleostomi</taxon>
        <taxon>Actinopterygii</taxon>
        <taxon>Neopterygii</taxon>
        <taxon>Teleostei</taxon>
        <taxon>Neoteleostei</taxon>
        <taxon>Acanthomorphata</taxon>
        <taxon>Ovalentaria</taxon>
        <taxon>Atherinomorphae</taxon>
        <taxon>Cyprinodontiformes</taxon>
        <taxon>Goodeidae</taxon>
        <taxon>Crenichthys</taxon>
    </lineage>
</organism>
<proteinExistence type="predicted"/>
<feature type="compositionally biased region" description="Polar residues" evidence="1">
    <location>
        <begin position="223"/>
        <end position="242"/>
    </location>
</feature>
<gene>
    <name evidence="2" type="ORF">CRENBAI_000801</name>
</gene>
<reference evidence="2 3" key="1">
    <citation type="submission" date="2021-06" db="EMBL/GenBank/DDBJ databases">
        <authorList>
            <person name="Palmer J.M."/>
        </authorList>
    </citation>
    <scope>NUCLEOTIDE SEQUENCE [LARGE SCALE GENOMIC DNA]</scope>
    <source>
        <strain evidence="2 3">MEX-2019</strain>
        <tissue evidence="2">Muscle</tissue>
    </source>
</reference>
<accession>A0AAV9QV39</accession>
<protein>
    <submittedName>
        <fullName evidence="2">Uncharacterized protein</fullName>
    </submittedName>
</protein>
<feature type="compositionally biased region" description="Basic and acidic residues" evidence="1">
    <location>
        <begin position="42"/>
        <end position="58"/>
    </location>
</feature>
<keyword evidence="3" id="KW-1185">Reference proteome</keyword>
<feature type="compositionally biased region" description="Polar residues" evidence="1">
    <location>
        <begin position="185"/>
        <end position="196"/>
    </location>
</feature>
<dbReference type="AlphaFoldDB" id="A0AAV9QV39"/>
<dbReference type="Proteomes" id="UP001311232">
    <property type="component" value="Unassembled WGS sequence"/>
</dbReference>
<feature type="compositionally biased region" description="Pro residues" evidence="1">
    <location>
        <begin position="312"/>
        <end position="324"/>
    </location>
</feature>
<evidence type="ECO:0000313" key="2">
    <source>
        <dbReference type="EMBL" id="KAK5601361.1"/>
    </source>
</evidence>
<dbReference type="EMBL" id="JAHHUM010002689">
    <property type="protein sequence ID" value="KAK5601361.1"/>
    <property type="molecule type" value="Genomic_DNA"/>
</dbReference>
<feature type="compositionally biased region" description="Low complexity" evidence="1">
    <location>
        <begin position="197"/>
        <end position="212"/>
    </location>
</feature>
<feature type="region of interest" description="Disordered" evidence="1">
    <location>
        <begin position="285"/>
        <end position="344"/>
    </location>
</feature>
<evidence type="ECO:0000256" key="1">
    <source>
        <dbReference type="SAM" id="MobiDB-lite"/>
    </source>
</evidence>
<sequence length="344" mass="35656">PPCHDLHFGPATKAATLTVGTSQKKDQAAAEEMITLSEYLRRAAEKSSGQAREKEEQRSPFWGLRLAIAPPGTGPRRHTLCAAEKGFTQARREEEQRSPFWGTRPAIPLPAPSSSSEPVLSAAHFLCPVPDSSTPPPQSPCPPSDSELLVCSSSRRRRLRRQDTVPPVVEIQTGASISFPEGMANTPSCMVSSTLLPGSQPCSSDHSSPSGGSRRKNIALPGSSLQSEAAENFTSQSQSHPSTPAWVLSGLAAVQAALVPVPDVSEGSANAPAPVSIEVQLDHPAPVFAGGQPEAPAPVSTGGRPNTSVPASVPPLLPVQPPTSHPASAISEGSADTPASVSGV</sequence>
<comment type="caution">
    <text evidence="2">The sequence shown here is derived from an EMBL/GenBank/DDBJ whole genome shotgun (WGS) entry which is preliminary data.</text>
</comment>
<evidence type="ECO:0000313" key="3">
    <source>
        <dbReference type="Proteomes" id="UP001311232"/>
    </source>
</evidence>
<name>A0AAV9QV39_9TELE</name>
<feature type="region of interest" description="Disordered" evidence="1">
    <location>
        <begin position="178"/>
        <end position="242"/>
    </location>
</feature>
<feature type="region of interest" description="Disordered" evidence="1">
    <location>
        <begin position="42"/>
        <end position="117"/>
    </location>
</feature>
<feature type="non-terminal residue" evidence="2">
    <location>
        <position position="1"/>
    </location>
</feature>